<sequence length="421" mass="45277">MLEAYSEVDKDLAELNGNTAQFRLSEDSAFLEAMNQTMASTLFYGNPANDPKQFLGLATRYSSTSAGNGQNILKGGGSGSVNTSIYLVVWGENSVFCPFPKGSKAGLIHEDLGLNTVWDSNQARYQAYRTHYQWKNGLVVKDWRYVVRIANIDTTITNNNLAADLIALMSRALDRIPNLAMGRPVFYMNRTVYSILRLQALNKSNYALSVEKGLTQFGTAASWLSFNGVPLRRVDQLLNNESTTVTGTGSVISTNVLDVNPTTTGAGANQPFDLGAGEKLDIAFGIATAFAGATSVEFQLVSADDSAISTNVQVLCSTGAVPIASLTAGKQFALNVDRSAPYNARRYIAVRYVITGTGTAGAVIANMVKNYGDAQNNLYKSGEIVEYDGEVGHNLELIEPEKKAGSKKRTDDAPPAEGDLV</sequence>
<dbReference type="InterPro" id="IPR048922">
    <property type="entry name" value="Bbp16"/>
</dbReference>
<feature type="compositionally biased region" description="Basic and acidic residues" evidence="1">
    <location>
        <begin position="399"/>
        <end position="412"/>
    </location>
</feature>
<dbReference type="NCBIfam" id="NF045672">
    <property type="entry name" value="MCP_gp7_epsi_15"/>
    <property type="match status" value="1"/>
</dbReference>
<dbReference type="AlphaFoldDB" id="A0A0R3Q2Z6"/>
<dbReference type="STRING" id="42155.A0A0R3Q2Z6"/>
<accession>A0A0R3Q2Z6</accession>
<gene>
    <name evidence="2" type="ORF">BTMF_LOCUS28</name>
</gene>
<reference evidence="2 3" key="2">
    <citation type="submission" date="2018-11" db="EMBL/GenBank/DDBJ databases">
        <authorList>
            <consortium name="Pathogen Informatics"/>
        </authorList>
    </citation>
    <scope>NUCLEOTIDE SEQUENCE [LARGE SCALE GENOMIC DNA]</scope>
</reference>
<dbReference type="EMBL" id="UZAG01000001">
    <property type="protein sequence ID" value="VDO06527.1"/>
    <property type="molecule type" value="Genomic_DNA"/>
</dbReference>
<keyword evidence="3" id="KW-1185">Reference proteome</keyword>
<organism evidence="4">
    <name type="scientific">Brugia timori</name>
    <dbReference type="NCBI Taxonomy" id="42155"/>
    <lineage>
        <taxon>Eukaryota</taxon>
        <taxon>Metazoa</taxon>
        <taxon>Ecdysozoa</taxon>
        <taxon>Nematoda</taxon>
        <taxon>Chromadorea</taxon>
        <taxon>Rhabditida</taxon>
        <taxon>Spirurina</taxon>
        <taxon>Spiruromorpha</taxon>
        <taxon>Filarioidea</taxon>
        <taxon>Onchocercidae</taxon>
        <taxon>Brugia</taxon>
    </lineage>
</organism>
<protein>
    <submittedName>
        <fullName evidence="4">Major capsid protein</fullName>
    </submittedName>
</protein>
<dbReference type="Pfam" id="PF21190">
    <property type="entry name" value="Bbp16"/>
    <property type="match status" value="1"/>
</dbReference>
<evidence type="ECO:0000313" key="3">
    <source>
        <dbReference type="Proteomes" id="UP000280834"/>
    </source>
</evidence>
<dbReference type="Proteomes" id="UP000280834">
    <property type="component" value="Unassembled WGS sequence"/>
</dbReference>
<evidence type="ECO:0000313" key="2">
    <source>
        <dbReference type="EMBL" id="VDO06527.1"/>
    </source>
</evidence>
<dbReference type="WBParaSite" id="BTMF_0000033701-mRNA-1">
    <property type="protein sequence ID" value="BTMF_0000033701-mRNA-1"/>
    <property type="gene ID" value="BTMF_0000033701"/>
</dbReference>
<evidence type="ECO:0000256" key="1">
    <source>
        <dbReference type="SAM" id="MobiDB-lite"/>
    </source>
</evidence>
<dbReference type="InterPro" id="IPR048813">
    <property type="entry name" value="GP7-like"/>
</dbReference>
<evidence type="ECO:0000313" key="4">
    <source>
        <dbReference type="WBParaSite" id="BTMF_0000033701-mRNA-1"/>
    </source>
</evidence>
<name>A0A0R3Q2Z6_9BILA</name>
<dbReference type="Gene3D" id="2.60.120.1110">
    <property type="match status" value="1"/>
</dbReference>
<reference evidence="4" key="1">
    <citation type="submission" date="2017-02" db="UniProtKB">
        <authorList>
            <consortium name="WormBaseParasite"/>
        </authorList>
    </citation>
    <scope>IDENTIFICATION</scope>
</reference>
<proteinExistence type="predicted"/>
<feature type="region of interest" description="Disordered" evidence="1">
    <location>
        <begin position="399"/>
        <end position="421"/>
    </location>
</feature>
<dbReference type="Pfam" id="PF20911">
    <property type="entry name" value="GP7"/>
    <property type="match status" value="1"/>
</dbReference>